<comment type="similarity">
    <text evidence="4 5">Belongs to the small heat shock protein (HSP20) family.</text>
</comment>
<protein>
    <recommendedName>
        <fullName evidence="8">SHSP domain-containing protein</fullName>
    </recommendedName>
</protein>
<dbReference type="InterPro" id="IPR002068">
    <property type="entry name" value="A-crystallin/Hsp20_dom"/>
</dbReference>
<evidence type="ECO:0000256" key="2">
    <source>
        <dbReference type="ARBA" id="ARBA00022475"/>
    </source>
</evidence>
<dbReference type="AlphaFoldDB" id="A0ABC8Y7J9"/>
<dbReference type="PROSITE" id="PS01031">
    <property type="entry name" value="SHSP"/>
    <property type="match status" value="1"/>
</dbReference>
<dbReference type="SUPFAM" id="SSF49764">
    <property type="entry name" value="HSP20-like chaperones"/>
    <property type="match status" value="1"/>
</dbReference>
<feature type="compositionally biased region" description="Basic and acidic residues" evidence="6">
    <location>
        <begin position="169"/>
        <end position="179"/>
    </location>
</feature>
<proteinExistence type="inferred from homology"/>
<keyword evidence="3" id="KW-0611">Plant defense</keyword>
<dbReference type="Proteomes" id="UP001497457">
    <property type="component" value="Chromosome 16b"/>
</dbReference>
<feature type="region of interest" description="Disordered" evidence="6">
    <location>
        <begin position="103"/>
        <end position="188"/>
    </location>
</feature>
<evidence type="ECO:0000256" key="4">
    <source>
        <dbReference type="PROSITE-ProRule" id="PRU00285"/>
    </source>
</evidence>
<reference evidence="9 10" key="2">
    <citation type="submission" date="2024-10" db="EMBL/GenBank/DDBJ databases">
        <authorList>
            <person name="Ryan C."/>
        </authorList>
    </citation>
    <scope>NUCLEOTIDE SEQUENCE [LARGE SCALE GENOMIC DNA]</scope>
</reference>
<feature type="compositionally biased region" description="Low complexity" evidence="6">
    <location>
        <begin position="135"/>
        <end position="147"/>
    </location>
</feature>
<name>A0ABC8Y7J9_9POAL</name>
<dbReference type="EMBL" id="OZ075126">
    <property type="protein sequence ID" value="CAL4937721.1"/>
    <property type="molecule type" value="Genomic_DNA"/>
</dbReference>
<evidence type="ECO:0000256" key="5">
    <source>
        <dbReference type="RuleBase" id="RU003616"/>
    </source>
</evidence>
<keyword evidence="7" id="KW-0472">Membrane</keyword>
<keyword evidence="7" id="KW-1133">Transmembrane helix</keyword>
<evidence type="ECO:0000256" key="6">
    <source>
        <dbReference type="SAM" id="MobiDB-lite"/>
    </source>
</evidence>
<dbReference type="GO" id="GO:0005886">
    <property type="term" value="C:plasma membrane"/>
    <property type="evidence" value="ECO:0007669"/>
    <property type="project" value="UniProtKB-SubCell"/>
</dbReference>
<evidence type="ECO:0000313" key="10">
    <source>
        <dbReference type="Proteomes" id="UP001497457"/>
    </source>
</evidence>
<dbReference type="CDD" id="cd06464">
    <property type="entry name" value="ACD_sHsps-like"/>
    <property type="match status" value="1"/>
</dbReference>
<gene>
    <name evidence="9" type="ORF">URODEC1_LOCUS30743</name>
</gene>
<accession>A0ABC8Y7J9</accession>
<dbReference type="Gene3D" id="2.60.40.790">
    <property type="match status" value="1"/>
</dbReference>
<organism evidence="9 10">
    <name type="scientific">Urochloa decumbens</name>
    <dbReference type="NCBI Taxonomy" id="240449"/>
    <lineage>
        <taxon>Eukaryota</taxon>
        <taxon>Viridiplantae</taxon>
        <taxon>Streptophyta</taxon>
        <taxon>Embryophyta</taxon>
        <taxon>Tracheophyta</taxon>
        <taxon>Spermatophyta</taxon>
        <taxon>Magnoliopsida</taxon>
        <taxon>Liliopsida</taxon>
        <taxon>Poales</taxon>
        <taxon>Poaceae</taxon>
        <taxon>PACMAD clade</taxon>
        <taxon>Panicoideae</taxon>
        <taxon>Panicodae</taxon>
        <taxon>Paniceae</taxon>
        <taxon>Melinidinae</taxon>
        <taxon>Urochloa</taxon>
    </lineage>
</organism>
<dbReference type="PANTHER" id="PTHR43670:SF132">
    <property type="entry name" value="OS03G0157600 PROTEIN"/>
    <property type="match status" value="1"/>
</dbReference>
<evidence type="ECO:0000256" key="7">
    <source>
        <dbReference type="SAM" id="Phobius"/>
    </source>
</evidence>
<dbReference type="PANTHER" id="PTHR43670">
    <property type="entry name" value="HEAT SHOCK PROTEIN 26"/>
    <property type="match status" value="1"/>
</dbReference>
<dbReference type="GO" id="GO:0006952">
    <property type="term" value="P:defense response"/>
    <property type="evidence" value="ECO:0007669"/>
    <property type="project" value="UniProtKB-KW"/>
</dbReference>
<sequence>MATAAPRTYVDFAPPHSVQEEPDKLALRVDLSAQGFKKEQIRVQIDNFGRLRISGERPIGADGSQCRRFVKEFKVPDTCDAAAIRARLDKDGVLLITMPKLSPAAAKAKEPEPEAPAASTGRAGAAGHQNHEPAGHTGAHQADTAAADAEEEKSHQKEDAGAAAMERPGQQDEQQHPSSDDAAAETAAAARRPAAYGFAKDRRRMLLAIFAAMLALVAAGLFAKYRLMDPSAETTPPSGNHIVSLSDS</sequence>
<keyword evidence="2" id="KW-1003">Cell membrane</keyword>
<evidence type="ECO:0000313" key="9">
    <source>
        <dbReference type="EMBL" id="CAL4937721.1"/>
    </source>
</evidence>
<reference evidence="10" key="1">
    <citation type="submission" date="2024-06" db="EMBL/GenBank/DDBJ databases">
        <authorList>
            <person name="Ryan C."/>
        </authorList>
    </citation>
    <scope>NUCLEOTIDE SEQUENCE [LARGE SCALE GENOMIC DNA]</scope>
</reference>
<keyword evidence="7" id="KW-0812">Transmembrane</keyword>
<dbReference type="InterPro" id="IPR008978">
    <property type="entry name" value="HSP20-like_chaperone"/>
</dbReference>
<feature type="domain" description="SHSP" evidence="8">
    <location>
        <begin position="7"/>
        <end position="116"/>
    </location>
</feature>
<dbReference type="Pfam" id="PF00011">
    <property type="entry name" value="HSP20"/>
    <property type="match status" value="1"/>
</dbReference>
<evidence type="ECO:0000256" key="1">
    <source>
        <dbReference type="ARBA" id="ARBA00004162"/>
    </source>
</evidence>
<keyword evidence="10" id="KW-1185">Reference proteome</keyword>
<evidence type="ECO:0000256" key="3">
    <source>
        <dbReference type="ARBA" id="ARBA00022821"/>
    </source>
</evidence>
<feature type="compositionally biased region" description="Low complexity" evidence="6">
    <location>
        <begin position="115"/>
        <end position="127"/>
    </location>
</feature>
<comment type="subcellular location">
    <subcellularLocation>
        <location evidence="1">Cell membrane</location>
        <topology evidence="1">Single-pass membrane protein</topology>
    </subcellularLocation>
</comment>
<evidence type="ECO:0000259" key="8">
    <source>
        <dbReference type="PROSITE" id="PS01031"/>
    </source>
</evidence>
<feature type="transmembrane region" description="Helical" evidence="7">
    <location>
        <begin position="205"/>
        <end position="223"/>
    </location>
</feature>